<dbReference type="GO" id="GO:0009187">
    <property type="term" value="P:cyclic nucleotide metabolic process"/>
    <property type="evidence" value="ECO:0007669"/>
    <property type="project" value="TreeGrafter"/>
</dbReference>
<dbReference type="AlphaFoldDB" id="A0AAE0H9F2"/>
<protein>
    <submittedName>
        <fullName evidence="1">2',3'-cyclic-nucleotide 3'-phosphodiesterase</fullName>
    </submittedName>
</protein>
<dbReference type="InterPro" id="IPR012386">
    <property type="entry name" value="Cyclic-nucl_3Pdiesterase"/>
</dbReference>
<dbReference type="GeneID" id="87845157"/>
<dbReference type="PANTHER" id="PTHR28141">
    <property type="entry name" value="2',3'-CYCLIC-NUCLEOTIDE 3'-PHOSPHODIESTERASE"/>
    <property type="match status" value="1"/>
</dbReference>
<gene>
    <name evidence="1" type="ORF">B0H64DRAFT_477560</name>
</gene>
<sequence>MAGSSLWLLPPESHPLHALLKTLITATLPARFPREAASAPRVVPHFFPAHLTLTSGIDPATTYGDDPQGWLDRIDFSAASSSSGGDSGVSGEEGGSAAGGVKVRFERVEGQDVFYRRCFIRVAFEGVRALAGIARAVGVAGEAVEVDAEGAVKFGAETEKWLSSWREEFGPHVSLVYGNEAIMDGALREITILVMQAGVKLSEESLAGGEEKASWDGWDGGVVWLVPTDKPVSEWGKPIATRVL</sequence>
<accession>A0AAE0H9F2</accession>
<organism evidence="1 2">
    <name type="scientific">Chaetomium fimeti</name>
    <dbReference type="NCBI Taxonomy" id="1854472"/>
    <lineage>
        <taxon>Eukaryota</taxon>
        <taxon>Fungi</taxon>
        <taxon>Dikarya</taxon>
        <taxon>Ascomycota</taxon>
        <taxon>Pezizomycotina</taxon>
        <taxon>Sordariomycetes</taxon>
        <taxon>Sordariomycetidae</taxon>
        <taxon>Sordariales</taxon>
        <taxon>Chaetomiaceae</taxon>
        <taxon>Chaetomium</taxon>
    </lineage>
</organism>
<reference evidence="1" key="2">
    <citation type="submission" date="2023-06" db="EMBL/GenBank/DDBJ databases">
        <authorList>
            <consortium name="Lawrence Berkeley National Laboratory"/>
            <person name="Haridas S."/>
            <person name="Hensen N."/>
            <person name="Bonometti L."/>
            <person name="Westerberg I."/>
            <person name="Brannstrom I.O."/>
            <person name="Guillou S."/>
            <person name="Cros-Aarteil S."/>
            <person name="Calhoun S."/>
            <person name="Kuo A."/>
            <person name="Mondo S."/>
            <person name="Pangilinan J."/>
            <person name="Riley R."/>
            <person name="Labutti K."/>
            <person name="Andreopoulos B."/>
            <person name="Lipzen A."/>
            <person name="Chen C."/>
            <person name="Yanf M."/>
            <person name="Daum C."/>
            <person name="Ng V."/>
            <person name="Clum A."/>
            <person name="Steindorff A."/>
            <person name="Ohm R."/>
            <person name="Martin F."/>
            <person name="Silar P."/>
            <person name="Natvig D."/>
            <person name="Lalanne C."/>
            <person name="Gautier V."/>
            <person name="Ament-Velasquez S.L."/>
            <person name="Kruys A."/>
            <person name="Hutchinson M.I."/>
            <person name="Powell A.J."/>
            <person name="Barry K."/>
            <person name="Miller A.N."/>
            <person name="Grigoriev I.V."/>
            <person name="Debuchy R."/>
            <person name="Gladieux P."/>
            <person name="Thoren M.H."/>
            <person name="Johannesson H."/>
        </authorList>
    </citation>
    <scope>NUCLEOTIDE SEQUENCE</scope>
    <source>
        <strain evidence="1">CBS 168.71</strain>
    </source>
</reference>
<dbReference type="RefSeq" id="XP_062655931.1">
    <property type="nucleotide sequence ID" value="XM_062808209.1"/>
</dbReference>
<dbReference type="EMBL" id="JAUEPN010000007">
    <property type="protein sequence ID" value="KAK3292417.1"/>
    <property type="molecule type" value="Genomic_DNA"/>
</dbReference>
<proteinExistence type="predicted"/>
<name>A0AAE0H9F2_9PEZI</name>
<dbReference type="Pfam" id="PF07823">
    <property type="entry name" value="CPDase"/>
    <property type="match status" value="1"/>
</dbReference>
<dbReference type="Proteomes" id="UP001278766">
    <property type="component" value="Unassembled WGS sequence"/>
</dbReference>
<keyword evidence="2" id="KW-1185">Reference proteome</keyword>
<dbReference type="GO" id="GO:0004113">
    <property type="term" value="F:2',3'-cyclic-nucleotide 3'-phosphodiesterase activity"/>
    <property type="evidence" value="ECO:0007669"/>
    <property type="project" value="TreeGrafter"/>
</dbReference>
<reference evidence="1" key="1">
    <citation type="journal article" date="2023" name="Mol. Phylogenet. Evol.">
        <title>Genome-scale phylogeny and comparative genomics of the fungal order Sordariales.</title>
        <authorList>
            <person name="Hensen N."/>
            <person name="Bonometti L."/>
            <person name="Westerberg I."/>
            <person name="Brannstrom I.O."/>
            <person name="Guillou S."/>
            <person name="Cros-Aarteil S."/>
            <person name="Calhoun S."/>
            <person name="Haridas S."/>
            <person name="Kuo A."/>
            <person name="Mondo S."/>
            <person name="Pangilinan J."/>
            <person name="Riley R."/>
            <person name="LaButti K."/>
            <person name="Andreopoulos B."/>
            <person name="Lipzen A."/>
            <person name="Chen C."/>
            <person name="Yan M."/>
            <person name="Daum C."/>
            <person name="Ng V."/>
            <person name="Clum A."/>
            <person name="Steindorff A."/>
            <person name="Ohm R.A."/>
            <person name="Martin F."/>
            <person name="Silar P."/>
            <person name="Natvig D.O."/>
            <person name="Lalanne C."/>
            <person name="Gautier V."/>
            <person name="Ament-Velasquez S.L."/>
            <person name="Kruys A."/>
            <person name="Hutchinson M.I."/>
            <person name="Powell A.J."/>
            <person name="Barry K."/>
            <person name="Miller A.N."/>
            <person name="Grigoriev I.V."/>
            <person name="Debuchy R."/>
            <person name="Gladieux P."/>
            <person name="Hiltunen Thoren M."/>
            <person name="Johannesson H."/>
        </authorList>
    </citation>
    <scope>NUCLEOTIDE SEQUENCE</scope>
    <source>
        <strain evidence="1">CBS 168.71</strain>
    </source>
</reference>
<evidence type="ECO:0000313" key="1">
    <source>
        <dbReference type="EMBL" id="KAK3292417.1"/>
    </source>
</evidence>
<evidence type="ECO:0000313" key="2">
    <source>
        <dbReference type="Proteomes" id="UP001278766"/>
    </source>
</evidence>
<dbReference type="PANTHER" id="PTHR28141:SF1">
    <property type="entry name" value="2',3'-CYCLIC-NUCLEOTIDE 3'-PHOSPHODIESTERASE"/>
    <property type="match status" value="1"/>
</dbReference>
<dbReference type="Gene3D" id="3.90.1140.10">
    <property type="entry name" value="Cyclic phosphodiesterase"/>
    <property type="match status" value="1"/>
</dbReference>
<comment type="caution">
    <text evidence="1">The sequence shown here is derived from an EMBL/GenBank/DDBJ whole genome shotgun (WGS) entry which is preliminary data.</text>
</comment>